<organism evidence="6 7">
    <name type="scientific">Salibacterium salarium</name>
    <dbReference type="NCBI Taxonomy" id="284579"/>
    <lineage>
        <taxon>Bacteria</taxon>
        <taxon>Bacillati</taxon>
        <taxon>Bacillota</taxon>
        <taxon>Bacilli</taxon>
        <taxon>Bacillales</taxon>
        <taxon>Bacillaceae</taxon>
    </lineage>
</organism>
<dbReference type="InterPro" id="IPR002142">
    <property type="entry name" value="Peptidase_S49"/>
</dbReference>
<comment type="caution">
    <text evidence="6">The sequence shown here is derived from an EMBL/GenBank/DDBJ whole genome shotgun (WGS) entry which is preliminary data.</text>
</comment>
<keyword evidence="4" id="KW-0720">Serine protease</keyword>
<evidence type="ECO:0000259" key="5">
    <source>
        <dbReference type="Pfam" id="PF01343"/>
    </source>
</evidence>
<dbReference type="Proteomes" id="UP000275076">
    <property type="component" value="Unassembled WGS sequence"/>
</dbReference>
<dbReference type="GO" id="GO:0006508">
    <property type="term" value="P:proteolysis"/>
    <property type="evidence" value="ECO:0007669"/>
    <property type="project" value="UniProtKB-KW"/>
</dbReference>
<evidence type="ECO:0000256" key="4">
    <source>
        <dbReference type="ARBA" id="ARBA00022825"/>
    </source>
</evidence>
<evidence type="ECO:0000313" key="6">
    <source>
        <dbReference type="EMBL" id="RSL32940.1"/>
    </source>
</evidence>
<name>A0A3R9QTA0_9BACI</name>
<dbReference type="CDD" id="cd07023">
    <property type="entry name" value="S49_Sppa_N_C"/>
    <property type="match status" value="1"/>
</dbReference>
<dbReference type="InterPro" id="IPR029045">
    <property type="entry name" value="ClpP/crotonase-like_dom_sf"/>
</dbReference>
<accession>A0A3R9QTA0</accession>
<comment type="similarity">
    <text evidence="1">Belongs to the peptidase S49 family.</text>
</comment>
<sequence>MSGKRWIALGIAALLLMVSLGFRFAGSVATTNMENMFAGSGSEDGVQQQVIEQGQGGAGKIAVIELQGTIQDTGQAPGFMNAGTYNHRQFLRTLESAGEDATVDGIILRVNTPGGGVVESAEIHDKIVGIQEQTDTPVYISMGNTAASGGYYIAAPADKIVAHPATVTGSIGVIMQSVNYSDLAEDLGVEFETIKSGEYKDIMSGNRDMTDSEEQILQTLVDDFYQDFVGVIANGRDMSEEKVREIGDGRVYSGEQAQENGLVDDLGTLDDTISIMAEDEGMNNPNVVRYQAEAFNFNQFLGTSARSLFTSDADLLGIKQLLMDSETPRAMYLYTE</sequence>
<dbReference type="GO" id="GO:0004252">
    <property type="term" value="F:serine-type endopeptidase activity"/>
    <property type="evidence" value="ECO:0007669"/>
    <property type="project" value="InterPro"/>
</dbReference>
<dbReference type="Pfam" id="PF01343">
    <property type="entry name" value="Peptidase_S49"/>
    <property type="match status" value="1"/>
</dbReference>
<dbReference type="PANTHER" id="PTHR42987">
    <property type="entry name" value="PEPTIDASE S49"/>
    <property type="match status" value="1"/>
</dbReference>
<dbReference type="AlphaFoldDB" id="A0A3R9QTA0"/>
<keyword evidence="3" id="KW-0378">Hydrolase</keyword>
<dbReference type="SUPFAM" id="SSF52096">
    <property type="entry name" value="ClpP/crotonase"/>
    <property type="match status" value="1"/>
</dbReference>
<evidence type="ECO:0000256" key="3">
    <source>
        <dbReference type="ARBA" id="ARBA00022801"/>
    </source>
</evidence>
<dbReference type="PANTHER" id="PTHR42987:SF7">
    <property type="entry name" value="SIGNAL PEPTIDE PEPTIDASE SPPA-RELATED"/>
    <property type="match status" value="1"/>
</dbReference>
<keyword evidence="7" id="KW-1185">Reference proteome</keyword>
<proteinExistence type="inferred from homology"/>
<evidence type="ECO:0000256" key="2">
    <source>
        <dbReference type="ARBA" id="ARBA00022670"/>
    </source>
</evidence>
<dbReference type="PRINTS" id="PR00127">
    <property type="entry name" value="CLPPROTEASEP"/>
</dbReference>
<reference evidence="6 7" key="1">
    <citation type="submission" date="2018-10" db="EMBL/GenBank/DDBJ databases">
        <title>Draft genome sequence of Bacillus salarius IM0101, isolated from a hypersaline soil in Inner Mongolia, China.</title>
        <authorList>
            <person name="Yamprayoonswat W."/>
            <person name="Boonvisut S."/>
            <person name="Jumpathong W."/>
            <person name="Sittihan S."/>
            <person name="Ruangsuj P."/>
            <person name="Wanthongcharoen S."/>
            <person name="Thongpramul N."/>
            <person name="Pimmason S."/>
            <person name="Yu B."/>
            <person name="Yasawong M."/>
        </authorList>
    </citation>
    <scope>NUCLEOTIDE SEQUENCE [LARGE SCALE GENOMIC DNA]</scope>
    <source>
        <strain evidence="6 7">IM0101</strain>
    </source>
</reference>
<dbReference type="RefSeq" id="WP_125556290.1">
    <property type="nucleotide sequence ID" value="NZ_RBVX01000011.1"/>
</dbReference>
<dbReference type="InterPro" id="IPR047272">
    <property type="entry name" value="S49_SppA_C"/>
</dbReference>
<dbReference type="NCBIfam" id="TIGR00706">
    <property type="entry name" value="SppA_dom"/>
    <property type="match status" value="1"/>
</dbReference>
<dbReference type="GO" id="GO:0004176">
    <property type="term" value="F:ATP-dependent peptidase activity"/>
    <property type="evidence" value="ECO:0007669"/>
    <property type="project" value="InterPro"/>
</dbReference>
<evidence type="ECO:0000256" key="1">
    <source>
        <dbReference type="ARBA" id="ARBA00008683"/>
    </source>
</evidence>
<dbReference type="OrthoDB" id="9764363at2"/>
<feature type="domain" description="Peptidase S49" evidence="5">
    <location>
        <begin position="132"/>
        <end position="281"/>
    </location>
</feature>
<gene>
    <name evidence="6" type="primary">sppA</name>
    <name evidence="6" type="ORF">D7Z54_13015</name>
</gene>
<dbReference type="InterPro" id="IPR001907">
    <property type="entry name" value="ClpP"/>
</dbReference>
<protein>
    <submittedName>
        <fullName evidence="6">Signal peptide peptidase SppA</fullName>
    </submittedName>
</protein>
<dbReference type="Gene3D" id="3.90.226.10">
    <property type="entry name" value="2-enoyl-CoA Hydratase, Chain A, domain 1"/>
    <property type="match status" value="2"/>
</dbReference>
<evidence type="ECO:0000313" key="7">
    <source>
        <dbReference type="Proteomes" id="UP000275076"/>
    </source>
</evidence>
<dbReference type="InterPro" id="IPR004635">
    <property type="entry name" value="Pept_S49_SppA"/>
</dbReference>
<keyword evidence="2" id="KW-0645">Protease</keyword>
<dbReference type="EMBL" id="RBVX01000011">
    <property type="protein sequence ID" value="RSL32940.1"/>
    <property type="molecule type" value="Genomic_DNA"/>
</dbReference>